<evidence type="ECO:0000313" key="4">
    <source>
        <dbReference type="EMBL" id="KQL49820.1"/>
    </source>
</evidence>
<evidence type="ECO:0000259" key="3">
    <source>
        <dbReference type="Pfam" id="PF00496"/>
    </source>
</evidence>
<accession>A0ABR5NE71</accession>
<proteinExistence type="predicted"/>
<evidence type="ECO:0000256" key="1">
    <source>
        <dbReference type="SAM" id="MobiDB-lite"/>
    </source>
</evidence>
<dbReference type="SUPFAM" id="SSF53850">
    <property type="entry name" value="Periplasmic binding protein-like II"/>
    <property type="match status" value="1"/>
</dbReference>
<sequence>MKPKRIPILILLIVLLCTVAVPAYSAEPVKELKLGISKDENWLNPYTYVTGSPGLDLVNLIYDTLFVLDESNKPLPWLVKDFSVSDDGKQYKFILHDNVKWQDGKPLTSEDVKFTYEYLVTHNKSRFTKPVKAIKSIQTPDAATVIMELNQPEPDFFIQPLADLPILPKHIWGTISNPDQSTEHLGSGPYLLEEYKQGQYYKFKSNPDYFKGKPPIENMVLPIIEDPTALFTALKAGQLDAVSRSVSPELAKEFENNQNIKLMRGPGFSTTMLQFNSEKFPLTDVKVREAISLAIEPQYLVDTVLLGYGATGSPGFIHPDSPYYNKTVMHKTDIEKAKSILEQAGYKDIDNDGMREAPDGKKVELVNLVYSNSPTRIRTAEIISDWMKSIGLNVKVRPMDSTTVDSLVWPEFDVTKGRNYDMAIWSWSSTMQLFPARITELFHSNLEIGNTNIGAFKSKEFDKLADQLKVTQKPEERGQLINKMQEQIAAENPIVPLYYEEVTNAFNSSKYGGWVFQDGKGIINKLSFITSDTTKAAADQPASAKTDVTNSTQSEPSKPIGTGQEQPNANTGKGSSALVTLLVILVVIAGGGYWLRRTKTQNKGKNL</sequence>
<dbReference type="EMBL" id="LJJB01000007">
    <property type="protein sequence ID" value="KQL49820.1"/>
    <property type="molecule type" value="Genomic_DNA"/>
</dbReference>
<dbReference type="CDD" id="cd00995">
    <property type="entry name" value="PBP2_NikA_DppA_OppA_like"/>
    <property type="match status" value="1"/>
</dbReference>
<feature type="compositionally biased region" description="Polar residues" evidence="1">
    <location>
        <begin position="546"/>
        <end position="556"/>
    </location>
</feature>
<keyword evidence="2" id="KW-0812">Transmembrane</keyword>
<feature type="transmembrane region" description="Helical" evidence="2">
    <location>
        <begin position="576"/>
        <end position="595"/>
    </location>
</feature>
<dbReference type="InterPro" id="IPR000914">
    <property type="entry name" value="SBP_5_dom"/>
</dbReference>
<name>A0ABR5NE71_BRECH</name>
<feature type="domain" description="Solute-binding protein family 5" evidence="3">
    <location>
        <begin position="74"/>
        <end position="433"/>
    </location>
</feature>
<comment type="caution">
    <text evidence="4">The sequence shown here is derived from an EMBL/GenBank/DDBJ whole genome shotgun (WGS) entry which is preliminary data.</text>
</comment>
<dbReference type="Pfam" id="PF00496">
    <property type="entry name" value="SBP_bac_5"/>
    <property type="match status" value="1"/>
</dbReference>
<dbReference type="Gene3D" id="3.10.105.10">
    <property type="entry name" value="Dipeptide-binding Protein, Domain 3"/>
    <property type="match status" value="1"/>
</dbReference>
<keyword evidence="2" id="KW-1133">Transmembrane helix</keyword>
<feature type="compositionally biased region" description="Polar residues" evidence="1">
    <location>
        <begin position="563"/>
        <end position="572"/>
    </location>
</feature>
<evidence type="ECO:0000256" key="2">
    <source>
        <dbReference type="SAM" id="Phobius"/>
    </source>
</evidence>
<keyword evidence="5" id="KW-1185">Reference proteome</keyword>
<feature type="region of interest" description="Disordered" evidence="1">
    <location>
        <begin position="537"/>
        <end position="572"/>
    </location>
</feature>
<protein>
    <submittedName>
        <fullName evidence="4">Peptide ABC transporter substrate-binding protein</fullName>
    </submittedName>
</protein>
<organism evidence="4 5">
    <name type="scientific">Brevibacillus choshinensis</name>
    <dbReference type="NCBI Taxonomy" id="54911"/>
    <lineage>
        <taxon>Bacteria</taxon>
        <taxon>Bacillati</taxon>
        <taxon>Bacillota</taxon>
        <taxon>Bacilli</taxon>
        <taxon>Bacillales</taxon>
        <taxon>Paenibacillaceae</taxon>
        <taxon>Brevibacillus</taxon>
    </lineage>
</organism>
<dbReference type="Gene3D" id="3.40.190.10">
    <property type="entry name" value="Periplasmic binding protein-like II"/>
    <property type="match status" value="1"/>
</dbReference>
<gene>
    <name evidence="4" type="ORF">AN963_08995</name>
</gene>
<dbReference type="Gene3D" id="3.90.76.10">
    <property type="entry name" value="Dipeptide-binding Protein, Domain 1"/>
    <property type="match status" value="1"/>
</dbReference>
<dbReference type="RefSeq" id="WP_055744143.1">
    <property type="nucleotide sequence ID" value="NZ_LJJB01000007.1"/>
</dbReference>
<dbReference type="PANTHER" id="PTHR30290">
    <property type="entry name" value="PERIPLASMIC BINDING COMPONENT OF ABC TRANSPORTER"/>
    <property type="match status" value="1"/>
</dbReference>
<evidence type="ECO:0000313" key="5">
    <source>
        <dbReference type="Proteomes" id="UP000051063"/>
    </source>
</evidence>
<dbReference type="InterPro" id="IPR039424">
    <property type="entry name" value="SBP_5"/>
</dbReference>
<keyword evidence="2" id="KW-0472">Membrane</keyword>
<dbReference type="Proteomes" id="UP000051063">
    <property type="component" value="Unassembled WGS sequence"/>
</dbReference>
<reference evidence="4 5" key="1">
    <citation type="submission" date="2015-09" db="EMBL/GenBank/DDBJ databases">
        <title>Genome sequencing project for genomic taxonomy and phylogenomics of Bacillus-like bacteria.</title>
        <authorList>
            <person name="Liu B."/>
            <person name="Wang J."/>
            <person name="Zhu Y."/>
            <person name="Liu G."/>
            <person name="Chen Q."/>
            <person name="Chen Z."/>
            <person name="Lan J."/>
            <person name="Che J."/>
            <person name="Ge C."/>
            <person name="Shi H."/>
            <person name="Pan Z."/>
            <person name="Liu X."/>
        </authorList>
    </citation>
    <scope>NUCLEOTIDE SEQUENCE [LARGE SCALE GENOMIC DNA]</scope>
    <source>
        <strain evidence="4 5">DSM 8552</strain>
    </source>
</reference>